<organism evidence="13 14">
    <name type="scientific">Anaerococcus hydrogenalis</name>
    <dbReference type="NCBI Taxonomy" id="33029"/>
    <lineage>
        <taxon>Bacteria</taxon>
        <taxon>Bacillati</taxon>
        <taxon>Bacillota</taxon>
        <taxon>Tissierellia</taxon>
        <taxon>Tissierellales</taxon>
        <taxon>Peptoniphilaceae</taxon>
        <taxon>Anaerococcus</taxon>
    </lineage>
</organism>
<dbReference type="PANTHER" id="PTHR30352">
    <property type="entry name" value="PYRUVATE FORMATE-LYASE-ACTIVATING ENZYME"/>
    <property type="match status" value="1"/>
</dbReference>
<evidence type="ECO:0000256" key="1">
    <source>
        <dbReference type="ARBA" id="ARBA00001966"/>
    </source>
</evidence>
<dbReference type="GO" id="GO:0051539">
    <property type="term" value="F:4 iron, 4 sulfur cluster binding"/>
    <property type="evidence" value="ECO:0007669"/>
    <property type="project" value="UniProtKB-KW"/>
</dbReference>
<comment type="function">
    <text evidence="2 12">Activation of anaerobic ribonucleoside-triphosphate reductase under anaerobic conditions by generation of an organic free radical, using S-adenosylmethionine and reduced flavodoxin as cosubstrates to produce 5'-deoxy-adenosine.</text>
</comment>
<dbReference type="InterPro" id="IPR007197">
    <property type="entry name" value="rSAM"/>
</dbReference>
<dbReference type="GeneID" id="84578289"/>
<evidence type="ECO:0000256" key="7">
    <source>
        <dbReference type="ARBA" id="ARBA00022723"/>
    </source>
</evidence>
<dbReference type="EC" id="1.97.1.-" evidence="12"/>
<proteinExistence type="inferred from homology"/>
<protein>
    <recommendedName>
        <fullName evidence="4 12">Anaerobic ribonucleoside-triphosphate reductase-activating protein</fullName>
        <ecNumber evidence="12">1.97.1.-</ecNumber>
    </recommendedName>
</protein>
<dbReference type="GO" id="GO:0043365">
    <property type="term" value="F:[formate-C-acetyltransferase]-activating enzyme activity"/>
    <property type="evidence" value="ECO:0007669"/>
    <property type="project" value="InterPro"/>
</dbReference>
<dbReference type="PANTHER" id="PTHR30352:SF2">
    <property type="entry name" value="ANAEROBIC RIBONUCLEOSIDE-TRIPHOSPHATE REDUCTASE-ACTIVATING PROTEIN"/>
    <property type="match status" value="1"/>
</dbReference>
<dbReference type="Gene3D" id="3.20.20.70">
    <property type="entry name" value="Aldolase class I"/>
    <property type="match status" value="1"/>
</dbReference>
<dbReference type="EMBL" id="PNHP01000002">
    <property type="protein sequence ID" value="PMC81871.1"/>
    <property type="molecule type" value="Genomic_DNA"/>
</dbReference>
<dbReference type="CDD" id="cd01335">
    <property type="entry name" value="Radical_SAM"/>
    <property type="match status" value="1"/>
</dbReference>
<dbReference type="InterPro" id="IPR034457">
    <property type="entry name" value="Organic_radical-activating"/>
</dbReference>
<keyword evidence="8 12" id="KW-0560">Oxidoreductase</keyword>
<evidence type="ECO:0000256" key="2">
    <source>
        <dbReference type="ARBA" id="ARBA00003852"/>
    </source>
</evidence>
<dbReference type="RefSeq" id="WP_102197823.1">
    <property type="nucleotide sequence ID" value="NZ_PNHP01000002.1"/>
</dbReference>
<dbReference type="Proteomes" id="UP000235658">
    <property type="component" value="Unassembled WGS sequence"/>
</dbReference>
<accession>A0A2N6UJP2</accession>
<dbReference type="GO" id="GO:0004748">
    <property type="term" value="F:ribonucleoside-diphosphate reductase activity, thioredoxin disulfide as acceptor"/>
    <property type="evidence" value="ECO:0007669"/>
    <property type="project" value="TreeGrafter"/>
</dbReference>
<dbReference type="InterPro" id="IPR058240">
    <property type="entry name" value="rSAM_sf"/>
</dbReference>
<comment type="caution">
    <text evidence="13">The sequence shown here is derived from an EMBL/GenBank/DDBJ whole genome shotgun (WGS) entry which is preliminary data.</text>
</comment>
<evidence type="ECO:0000256" key="6">
    <source>
        <dbReference type="ARBA" id="ARBA00022691"/>
    </source>
</evidence>
<keyword evidence="5" id="KW-0004">4Fe-4S</keyword>
<evidence type="ECO:0000256" key="10">
    <source>
        <dbReference type="ARBA" id="ARBA00023014"/>
    </source>
</evidence>
<evidence type="ECO:0000256" key="3">
    <source>
        <dbReference type="ARBA" id="ARBA00009777"/>
    </source>
</evidence>
<dbReference type="SFLD" id="SFLDG01066">
    <property type="entry name" value="organic_radical-activating_enz"/>
    <property type="match status" value="1"/>
</dbReference>
<gene>
    <name evidence="13" type="primary">nrdG</name>
    <name evidence="13" type="ORF">CJ192_03745</name>
</gene>
<comment type="catalytic activity">
    <reaction evidence="11">
        <text>glycyl-[protein] + reduced [flavodoxin] + S-adenosyl-L-methionine = glycin-2-yl radical-[protein] + semiquinone [flavodoxin] + 5'-deoxyadenosine + L-methionine + H(+)</text>
        <dbReference type="Rhea" id="RHEA:61976"/>
        <dbReference type="Rhea" id="RHEA-COMP:10622"/>
        <dbReference type="Rhea" id="RHEA-COMP:14480"/>
        <dbReference type="Rhea" id="RHEA-COMP:15993"/>
        <dbReference type="Rhea" id="RHEA-COMP:15994"/>
        <dbReference type="ChEBI" id="CHEBI:15378"/>
        <dbReference type="ChEBI" id="CHEBI:17319"/>
        <dbReference type="ChEBI" id="CHEBI:29947"/>
        <dbReference type="ChEBI" id="CHEBI:32722"/>
        <dbReference type="ChEBI" id="CHEBI:57618"/>
        <dbReference type="ChEBI" id="CHEBI:57844"/>
        <dbReference type="ChEBI" id="CHEBI:59789"/>
        <dbReference type="ChEBI" id="CHEBI:140311"/>
    </reaction>
</comment>
<evidence type="ECO:0000313" key="13">
    <source>
        <dbReference type="EMBL" id="PMC81871.1"/>
    </source>
</evidence>
<dbReference type="SFLD" id="SFLDF00299">
    <property type="entry name" value="anaerobic_ribonucleoside-triph"/>
    <property type="match status" value="1"/>
</dbReference>
<dbReference type="SFLD" id="SFLDG01063">
    <property type="entry name" value="activating_enzymes__group_1"/>
    <property type="match status" value="1"/>
</dbReference>
<comment type="similarity">
    <text evidence="3 12">Belongs to the organic radical-activating enzymes family.</text>
</comment>
<evidence type="ECO:0000256" key="4">
    <source>
        <dbReference type="ARBA" id="ARBA00014281"/>
    </source>
</evidence>
<reference evidence="13 14" key="1">
    <citation type="submission" date="2017-09" db="EMBL/GenBank/DDBJ databases">
        <title>Bacterial strain isolated from the female urinary microbiota.</title>
        <authorList>
            <person name="Thomas-White K."/>
            <person name="Kumar N."/>
            <person name="Forster S."/>
            <person name="Putonti C."/>
            <person name="Lawley T."/>
            <person name="Wolfe A.J."/>
        </authorList>
    </citation>
    <scope>NUCLEOTIDE SEQUENCE [LARGE SCALE GENOMIC DNA]</scope>
    <source>
        <strain evidence="13 14">UMB0204</strain>
    </source>
</reference>
<name>A0A2N6UJP2_9FIRM</name>
<dbReference type="GO" id="GO:0046872">
    <property type="term" value="F:metal ion binding"/>
    <property type="evidence" value="ECO:0007669"/>
    <property type="project" value="UniProtKB-KW"/>
</dbReference>
<dbReference type="InterPro" id="IPR001989">
    <property type="entry name" value="Radical_activat_CS"/>
</dbReference>
<evidence type="ECO:0000256" key="9">
    <source>
        <dbReference type="ARBA" id="ARBA00023004"/>
    </source>
</evidence>
<comment type="cofactor">
    <cofactor evidence="1">
        <name>[4Fe-4S] cluster</name>
        <dbReference type="ChEBI" id="CHEBI:49883"/>
    </cofactor>
</comment>
<dbReference type="Pfam" id="PF13353">
    <property type="entry name" value="Fer4_12"/>
    <property type="match status" value="1"/>
</dbReference>
<dbReference type="InterPro" id="IPR013785">
    <property type="entry name" value="Aldolase_TIM"/>
</dbReference>
<dbReference type="AlphaFoldDB" id="A0A2N6UJP2"/>
<evidence type="ECO:0000313" key="14">
    <source>
        <dbReference type="Proteomes" id="UP000235658"/>
    </source>
</evidence>
<sequence length="166" mass="19147">MRYGQIRKYDVANGPGIRTSFFVTGCHANCKNCFNKEYMNPNFGNLWTEKQTQEIISYLKKDEIEGLTILGGEPFESTEDLIKIVKKIREESDKSIWIFSGFLYEVLVNIENAKELLSMCDVLVDGLFVEELKDLRLKFKGSSNQRTIDIQKSLENEKVILLDGYN</sequence>
<dbReference type="PROSITE" id="PS01087">
    <property type="entry name" value="RADICAL_ACTIVATING"/>
    <property type="match status" value="1"/>
</dbReference>
<keyword evidence="10" id="KW-0411">Iron-sulfur</keyword>
<evidence type="ECO:0000256" key="12">
    <source>
        <dbReference type="PIRNR" id="PIRNR000368"/>
    </source>
</evidence>
<dbReference type="NCBIfam" id="TIGR02491">
    <property type="entry name" value="NrdG"/>
    <property type="match status" value="1"/>
</dbReference>
<dbReference type="SFLD" id="SFLDS00029">
    <property type="entry name" value="Radical_SAM"/>
    <property type="match status" value="1"/>
</dbReference>
<keyword evidence="9" id="KW-0408">Iron</keyword>
<evidence type="ECO:0000256" key="8">
    <source>
        <dbReference type="ARBA" id="ARBA00023002"/>
    </source>
</evidence>
<dbReference type="InterPro" id="IPR012837">
    <property type="entry name" value="NrdG"/>
</dbReference>
<evidence type="ECO:0000256" key="5">
    <source>
        <dbReference type="ARBA" id="ARBA00022485"/>
    </source>
</evidence>
<dbReference type="PIRSF" id="PIRSF000368">
    <property type="entry name" value="NrdG"/>
    <property type="match status" value="1"/>
</dbReference>
<keyword evidence="6" id="KW-0949">S-adenosyl-L-methionine</keyword>
<dbReference type="SUPFAM" id="SSF102114">
    <property type="entry name" value="Radical SAM enzymes"/>
    <property type="match status" value="1"/>
</dbReference>
<keyword evidence="7" id="KW-0479">Metal-binding</keyword>
<evidence type="ECO:0000256" key="11">
    <source>
        <dbReference type="ARBA" id="ARBA00047365"/>
    </source>
</evidence>